<protein>
    <submittedName>
        <fullName evidence="2">Uncharacterized protein</fullName>
    </submittedName>
</protein>
<evidence type="ECO:0000313" key="2">
    <source>
        <dbReference type="EMBL" id="KPQ41246.1"/>
    </source>
</evidence>
<feature type="transmembrane region" description="Helical" evidence="1">
    <location>
        <begin position="54"/>
        <end position="73"/>
    </location>
</feature>
<sequence length="285" mass="33045">MPAYIRKWFSSPPNSKTYICIALISFLFLFYSIWEIKPVLIDVGDFLGLLSHLTLAYWTGYVLVLVFSIRLFLDKQIKHDSIYLLFLIAIGLFLFGVPIFAEENPRFPWSYYPAGEVQAVLDTNHVDIASNYPLMTYRSWPSMHLISASILYLMDIKIADLLKYMPLFWVFSVILITFSIGKRLGLSPNQYFASSFLFLASFWTGLYYYGPPSLAYLLYLLLFLFIVAFSRINPNSSLIEPHKDKKSGRIEKYNTDKSDFCIIGNNTYIDSNCGNTRIYFFITIY</sequence>
<evidence type="ECO:0000256" key="1">
    <source>
        <dbReference type="SAM" id="Phobius"/>
    </source>
</evidence>
<accession>A0A0P7ZA41</accession>
<evidence type="ECO:0000313" key="3">
    <source>
        <dbReference type="Proteomes" id="UP000050360"/>
    </source>
</evidence>
<keyword evidence="1" id="KW-0472">Membrane</keyword>
<keyword evidence="1" id="KW-0812">Transmembrane</keyword>
<dbReference type="AlphaFoldDB" id="A0A0P7ZA41"/>
<gene>
    <name evidence="2" type="ORF">MPEBLZ_04207</name>
</gene>
<dbReference type="Proteomes" id="UP000050360">
    <property type="component" value="Unassembled WGS sequence"/>
</dbReference>
<proteinExistence type="predicted"/>
<keyword evidence="1" id="KW-1133">Transmembrane helix</keyword>
<name>A0A0P7ZA41_9EURY</name>
<organism evidence="2 3">
    <name type="scientific">Candidatus Methanoperedens nitratireducens</name>
    <dbReference type="NCBI Taxonomy" id="1392998"/>
    <lineage>
        <taxon>Archaea</taxon>
        <taxon>Methanobacteriati</taxon>
        <taxon>Methanobacteriota</taxon>
        <taxon>Stenosarchaea group</taxon>
        <taxon>Methanomicrobia</taxon>
        <taxon>Methanosarcinales</taxon>
        <taxon>ANME-2 cluster</taxon>
        <taxon>Candidatus Methanoperedentaceae</taxon>
        <taxon>Candidatus Methanoperedens</taxon>
    </lineage>
</organism>
<feature type="transmembrane region" description="Helical" evidence="1">
    <location>
        <begin position="161"/>
        <end position="180"/>
    </location>
</feature>
<comment type="caution">
    <text evidence="2">The sequence shown here is derived from an EMBL/GenBank/DDBJ whole genome shotgun (WGS) entry which is preliminary data.</text>
</comment>
<feature type="transmembrane region" description="Helical" evidence="1">
    <location>
        <begin position="82"/>
        <end position="101"/>
    </location>
</feature>
<feature type="transmembrane region" description="Helical" evidence="1">
    <location>
        <begin position="16"/>
        <end position="34"/>
    </location>
</feature>
<dbReference type="EMBL" id="LKCM01000399">
    <property type="protein sequence ID" value="KPQ41246.1"/>
    <property type="molecule type" value="Genomic_DNA"/>
</dbReference>
<feature type="transmembrane region" description="Helical" evidence="1">
    <location>
        <begin position="216"/>
        <end position="233"/>
    </location>
</feature>
<reference evidence="2 3" key="1">
    <citation type="submission" date="2015-09" db="EMBL/GenBank/DDBJ databases">
        <title>A metagenomics-based metabolic model of nitrate-dependent anaerobic oxidation of methane by Methanoperedens-like archaea.</title>
        <authorList>
            <person name="Arshad A."/>
            <person name="Speth D.R."/>
            <person name="De Graaf R.M."/>
            <person name="Op Den Camp H.J."/>
            <person name="Jetten M.S."/>
            <person name="Welte C.U."/>
        </authorList>
    </citation>
    <scope>NUCLEOTIDE SEQUENCE [LARGE SCALE GENOMIC DNA]</scope>
</reference>